<keyword evidence="1" id="KW-0732">Signal</keyword>
<evidence type="ECO:0000256" key="1">
    <source>
        <dbReference type="SAM" id="SignalP"/>
    </source>
</evidence>
<name>A0AAN9KX82_CANGL</name>
<reference evidence="2 3" key="1">
    <citation type="submission" date="2024-01" db="EMBL/GenBank/DDBJ databases">
        <title>The genomes of 5 underutilized Papilionoideae crops provide insights into root nodulation and disease resistanc.</title>
        <authorList>
            <person name="Jiang F."/>
        </authorList>
    </citation>
    <scope>NUCLEOTIDE SEQUENCE [LARGE SCALE GENOMIC DNA]</scope>
    <source>
        <strain evidence="2">LVBAO_FW01</strain>
        <tissue evidence="2">Leaves</tissue>
    </source>
</reference>
<proteinExistence type="predicted"/>
<organism evidence="2 3">
    <name type="scientific">Canavalia gladiata</name>
    <name type="common">Sword bean</name>
    <name type="synonym">Dolichos gladiatus</name>
    <dbReference type="NCBI Taxonomy" id="3824"/>
    <lineage>
        <taxon>Eukaryota</taxon>
        <taxon>Viridiplantae</taxon>
        <taxon>Streptophyta</taxon>
        <taxon>Embryophyta</taxon>
        <taxon>Tracheophyta</taxon>
        <taxon>Spermatophyta</taxon>
        <taxon>Magnoliopsida</taxon>
        <taxon>eudicotyledons</taxon>
        <taxon>Gunneridae</taxon>
        <taxon>Pentapetalae</taxon>
        <taxon>rosids</taxon>
        <taxon>fabids</taxon>
        <taxon>Fabales</taxon>
        <taxon>Fabaceae</taxon>
        <taxon>Papilionoideae</taxon>
        <taxon>50 kb inversion clade</taxon>
        <taxon>NPAAA clade</taxon>
        <taxon>indigoferoid/millettioid clade</taxon>
        <taxon>Phaseoleae</taxon>
        <taxon>Canavalia</taxon>
    </lineage>
</organism>
<accession>A0AAN9KX82</accession>
<feature type="signal peptide" evidence="1">
    <location>
        <begin position="1"/>
        <end position="23"/>
    </location>
</feature>
<sequence>MKNGRIGTKLAAWLLGLLDDILLDIDLATKNYCSFSCSYGDCNKMALPMVLPGNNQFLRNFLVLINDKVIESHSFVRIDQSKDLKLNNAICTVLV</sequence>
<dbReference type="EMBL" id="JAYMYQ010000006">
    <property type="protein sequence ID" value="KAK7324961.1"/>
    <property type="molecule type" value="Genomic_DNA"/>
</dbReference>
<evidence type="ECO:0000313" key="2">
    <source>
        <dbReference type="EMBL" id="KAK7324961.1"/>
    </source>
</evidence>
<evidence type="ECO:0008006" key="4">
    <source>
        <dbReference type="Google" id="ProtNLM"/>
    </source>
</evidence>
<dbReference type="AlphaFoldDB" id="A0AAN9KX82"/>
<feature type="chain" id="PRO_5042853800" description="Reverse transcriptase" evidence="1">
    <location>
        <begin position="24"/>
        <end position="95"/>
    </location>
</feature>
<keyword evidence="3" id="KW-1185">Reference proteome</keyword>
<gene>
    <name evidence="2" type="ORF">VNO77_28948</name>
</gene>
<evidence type="ECO:0000313" key="3">
    <source>
        <dbReference type="Proteomes" id="UP001367508"/>
    </source>
</evidence>
<dbReference type="Proteomes" id="UP001367508">
    <property type="component" value="Unassembled WGS sequence"/>
</dbReference>
<protein>
    <recommendedName>
        <fullName evidence="4">Reverse transcriptase</fullName>
    </recommendedName>
</protein>
<comment type="caution">
    <text evidence="2">The sequence shown here is derived from an EMBL/GenBank/DDBJ whole genome shotgun (WGS) entry which is preliminary data.</text>
</comment>